<dbReference type="RefSeq" id="WP_011201686.1">
    <property type="nucleotide sequence ID" value="NZ_CM007615.1"/>
</dbReference>
<proteinExistence type="predicted"/>
<dbReference type="InterPro" id="IPR008308">
    <property type="entry name" value="YpbB-like"/>
</dbReference>
<dbReference type="InterPro" id="IPR029491">
    <property type="entry name" value="Helicase_HTH"/>
</dbReference>
<dbReference type="PIRSF" id="PIRSF021350">
    <property type="entry name" value="UCP021350"/>
    <property type="match status" value="1"/>
</dbReference>
<dbReference type="Pfam" id="PF14493">
    <property type="entry name" value="HTH_40"/>
    <property type="match status" value="1"/>
</dbReference>
<evidence type="ECO:0000313" key="3">
    <source>
        <dbReference type="Proteomes" id="UP000595038"/>
    </source>
</evidence>
<reference evidence="2 3" key="1">
    <citation type="submission" date="2020-12" db="EMBL/GenBank/DDBJ databases">
        <title>FDA dAtabase for Regulatory Grade micrObial Sequences (FDA-ARGOS): Supporting development and validation of Infectious Disease Dx tests.</title>
        <authorList>
            <person name="Nelson B."/>
            <person name="Plummer A."/>
            <person name="Tallon L."/>
            <person name="Sadzewicz L."/>
            <person name="Zhao X."/>
            <person name="Boylan J."/>
            <person name="Ott S."/>
            <person name="Bowen H."/>
            <person name="Vavikolanu K."/>
            <person name="Mehta A."/>
            <person name="Aluvathingal J."/>
            <person name="Nadendla S."/>
            <person name="Myers T."/>
            <person name="Yan Y."/>
            <person name="Sichtig H."/>
        </authorList>
    </citation>
    <scope>NUCLEOTIDE SEQUENCE [LARGE SCALE GENOMIC DNA]</scope>
    <source>
        <strain evidence="2 3">FDAARGOS_923</strain>
    </source>
</reference>
<dbReference type="EMBL" id="CP065647">
    <property type="protein sequence ID" value="QPR70871.1"/>
    <property type="molecule type" value="Genomic_DNA"/>
</dbReference>
<dbReference type="AlphaFoldDB" id="A0AB37GN05"/>
<evidence type="ECO:0000313" key="2">
    <source>
        <dbReference type="EMBL" id="QPR70871.1"/>
    </source>
</evidence>
<protein>
    <submittedName>
        <fullName evidence="2">Helix-turn-helix domain-containing protein</fullName>
    </submittedName>
</protein>
<gene>
    <name evidence="2" type="ORF">I6G80_13510</name>
</gene>
<organism evidence="2 3">
    <name type="scientific">Bacillus licheniformis</name>
    <dbReference type="NCBI Taxonomy" id="1402"/>
    <lineage>
        <taxon>Bacteria</taxon>
        <taxon>Bacillati</taxon>
        <taxon>Bacillota</taxon>
        <taxon>Bacilli</taxon>
        <taxon>Bacillales</taxon>
        <taxon>Bacillaceae</taxon>
        <taxon>Bacillus</taxon>
    </lineage>
</organism>
<name>A0AB37GN05_BACLI</name>
<dbReference type="Proteomes" id="UP000595038">
    <property type="component" value="Chromosome"/>
</dbReference>
<sequence>MIECCRKIAGDDMPVHFFDAIVLDILSSMKGERSPSAVYHLLKGKRSSQTIQDAGLFAVSKYFGFCSALSREQVAASVQRLKQESLVREKAESGAYTVTEKGEAELAGFFALYPWPRHFHGGYYQAAAKVMWARMSLLIQVLSNKLYRERVYLPIVKDYQIQNWVKQYLRNRNAAETAAQFHQELKEKLSVLNHDEQAAIFVHSLTSRTKAGYTFRQLSEKMNLDEWYIYALFWDVLHHFIQSAQNGESPLFQTLIHDIPLNDGLTQSTRKTLFLIKEGYTIDRIAKIRKLKLATIEDHIVEIAIHDPSFSIDQYVSKEEQKIIADYAIANQTNKIRQIKEGLGGRYSYFKIRLALSKTVIRNG</sequence>
<feature type="domain" description="Helicase Helix-turn-helix" evidence="1">
    <location>
        <begin position="268"/>
        <end position="356"/>
    </location>
</feature>
<dbReference type="Gene3D" id="1.10.10.1390">
    <property type="entry name" value="ATP-dependent DNA helicase RecQ"/>
    <property type="match status" value="1"/>
</dbReference>
<evidence type="ECO:0000259" key="1">
    <source>
        <dbReference type="Pfam" id="PF14493"/>
    </source>
</evidence>
<accession>A0AB37GN05</accession>